<organism evidence="2 3">
    <name type="scientific">Pseudooceanicola atlanticus</name>
    <dbReference type="NCBI Taxonomy" id="1461694"/>
    <lineage>
        <taxon>Bacteria</taxon>
        <taxon>Pseudomonadati</taxon>
        <taxon>Pseudomonadota</taxon>
        <taxon>Alphaproteobacteria</taxon>
        <taxon>Rhodobacterales</taxon>
        <taxon>Paracoccaceae</taxon>
        <taxon>Pseudooceanicola</taxon>
    </lineage>
</organism>
<sequence>MSSKGRDLKDEVKFPVRAVIAAHAFAFAGCVGGVSFFDMQLPTTLQHLLEPVGVAAGTAVVMEITRLFVLGLLSARWRDRIAHMRFKAPLPGSWAFSKIAAEDYRVDLEALRSEYGPLPADPVEQNRLFYRMSKAVGDDPGICNAHKTYLAARDIAVICWLALIPLSMAAFMLAPRSNGAAIYAAGLALVAIAASMITRNYGVRFVQNVLAAVTAAPSISRPASSEVLSCT</sequence>
<keyword evidence="1" id="KW-1133">Transmembrane helix</keyword>
<dbReference type="eggNOG" id="ENOG5033D4E">
    <property type="taxonomic scope" value="Bacteria"/>
</dbReference>
<keyword evidence="1" id="KW-0812">Transmembrane</keyword>
<feature type="transmembrane region" description="Helical" evidence="1">
    <location>
        <begin position="54"/>
        <end position="75"/>
    </location>
</feature>
<dbReference type="EMBL" id="AQQX01000011">
    <property type="protein sequence ID" value="KGM47350.1"/>
    <property type="molecule type" value="Genomic_DNA"/>
</dbReference>
<comment type="caution">
    <text evidence="2">The sequence shown here is derived from an EMBL/GenBank/DDBJ whole genome shotgun (WGS) entry which is preliminary data.</text>
</comment>
<evidence type="ECO:0000313" key="3">
    <source>
        <dbReference type="Proteomes" id="UP000030004"/>
    </source>
</evidence>
<proteinExistence type="predicted"/>
<dbReference type="AlphaFoldDB" id="A0A0A0EAY7"/>
<dbReference type="Proteomes" id="UP000030004">
    <property type="component" value="Unassembled WGS sequence"/>
</dbReference>
<protein>
    <submittedName>
        <fullName evidence="2">Uncharacterized protein</fullName>
    </submittedName>
</protein>
<evidence type="ECO:0000256" key="1">
    <source>
        <dbReference type="SAM" id="Phobius"/>
    </source>
</evidence>
<dbReference type="STRING" id="1461694.ATO9_18280"/>
<feature type="transmembrane region" description="Helical" evidence="1">
    <location>
        <begin position="155"/>
        <end position="174"/>
    </location>
</feature>
<feature type="transmembrane region" description="Helical" evidence="1">
    <location>
        <begin position="12"/>
        <end position="34"/>
    </location>
</feature>
<dbReference type="PROSITE" id="PS51257">
    <property type="entry name" value="PROKAR_LIPOPROTEIN"/>
    <property type="match status" value="1"/>
</dbReference>
<name>A0A0A0EAY7_9RHOB</name>
<gene>
    <name evidence="2" type="ORF">ATO9_18280</name>
</gene>
<keyword evidence="3" id="KW-1185">Reference proteome</keyword>
<accession>A0A0A0EAY7</accession>
<evidence type="ECO:0000313" key="2">
    <source>
        <dbReference type="EMBL" id="KGM47350.1"/>
    </source>
</evidence>
<dbReference type="RefSeq" id="WP_043752675.1">
    <property type="nucleotide sequence ID" value="NZ_AQQX01000011.1"/>
</dbReference>
<feature type="transmembrane region" description="Helical" evidence="1">
    <location>
        <begin position="180"/>
        <end position="198"/>
    </location>
</feature>
<keyword evidence="1" id="KW-0472">Membrane</keyword>
<reference evidence="2 3" key="1">
    <citation type="journal article" date="2015" name="Antonie Van Leeuwenhoek">
        <title>Pseudooceanicola atlanticus gen. nov. sp. nov., isolated from surface seawater of the Atlantic Ocean and reclassification of Oceanicola batsensis, Oceanicola marinus, Oceanicola nitratireducens, Oceanicola nanhaiensis, Oceanicola antarcticus and Oceanicola flagellatus, as Pseudooceanicola batsensis comb. nov., Pseudooceanicola marinus comb. nov., Pseudooceanicola nitratireducens comb. nov., Pseudooceanicola nanhaiensis comb. nov., Pseudooceanicola antarcticus comb. nov., and Pseudooceanicola flagellatus comb. nov.</title>
        <authorList>
            <person name="Lai Q."/>
            <person name="Li G."/>
            <person name="Liu X."/>
            <person name="Du Y."/>
            <person name="Sun F."/>
            <person name="Shao Z."/>
        </authorList>
    </citation>
    <scope>NUCLEOTIDE SEQUENCE [LARGE SCALE GENOMIC DNA]</scope>
    <source>
        <strain evidence="2 3">22II-s11g</strain>
    </source>
</reference>
<dbReference type="OrthoDB" id="511803at2"/>